<dbReference type="GO" id="GO:0016747">
    <property type="term" value="F:acyltransferase activity, transferring groups other than amino-acyl groups"/>
    <property type="evidence" value="ECO:0007669"/>
    <property type="project" value="InterPro"/>
</dbReference>
<organism evidence="2 3">
    <name type="scientific">Oceanobacillus bengalensis</name>
    <dbReference type="NCBI Taxonomy" id="1435466"/>
    <lineage>
        <taxon>Bacteria</taxon>
        <taxon>Bacillati</taxon>
        <taxon>Bacillota</taxon>
        <taxon>Bacilli</taxon>
        <taxon>Bacillales</taxon>
        <taxon>Bacillaceae</taxon>
        <taxon>Oceanobacillus</taxon>
    </lineage>
</organism>
<dbReference type="InterPro" id="IPR000182">
    <property type="entry name" value="GNAT_dom"/>
</dbReference>
<comment type="caution">
    <text evidence="2">The sequence shown here is derived from an EMBL/GenBank/DDBJ whole genome shotgun (WGS) entry which is preliminary data.</text>
</comment>
<keyword evidence="3" id="KW-1185">Reference proteome</keyword>
<dbReference type="InterPro" id="IPR013653">
    <property type="entry name" value="GCN5-like_dom"/>
</dbReference>
<evidence type="ECO:0000313" key="2">
    <source>
        <dbReference type="EMBL" id="RKQ15902.1"/>
    </source>
</evidence>
<reference evidence="2 3" key="1">
    <citation type="journal article" date="2015" name="Antonie Van Leeuwenhoek">
        <title>Oceanobacillus bengalensis sp. nov., a bacterium isolated from seawater of the Bay of Bengal.</title>
        <authorList>
            <person name="Yongchang O."/>
            <person name="Xiang W."/>
            <person name="Wang G."/>
        </authorList>
    </citation>
    <scope>NUCLEOTIDE SEQUENCE [LARGE SCALE GENOMIC DNA]</scope>
    <source>
        <strain evidence="2 3">MCCC 1K00260</strain>
    </source>
</reference>
<dbReference type="Pfam" id="PF08445">
    <property type="entry name" value="FR47"/>
    <property type="match status" value="1"/>
</dbReference>
<dbReference type="AlphaFoldDB" id="A0A494Z085"/>
<dbReference type="PROSITE" id="PS51186">
    <property type="entry name" value="GNAT"/>
    <property type="match status" value="1"/>
</dbReference>
<evidence type="ECO:0000259" key="1">
    <source>
        <dbReference type="PROSITE" id="PS51186"/>
    </source>
</evidence>
<sequence length="279" mass="31436">MKIAFSPTIHDYRGKVESLLLKKEASNNLMLGLMDYFKTTISKDVYFGYVEEDGEIIYAFMQTPPNNWILADIDVDHRVIVHIANFLYKKAIKVPGVLGPVSKAEVFVGEWKQRKKVDAKVHMNQLIYQLDEVNVQIDTNGQMLKATKADHPLVKSWLIHFGKEANEAMTEIKASQMATKFIENGTAFLWNVAGIPVSMANQSRKTKNGASINAVYTPDEHKRNGYATNLVAALSQKLLHDGFAFCSLYTDKANPTSNSIYKKIGYNEVGSSIVYHFYN</sequence>
<evidence type="ECO:0000313" key="3">
    <source>
        <dbReference type="Proteomes" id="UP000281813"/>
    </source>
</evidence>
<feature type="domain" description="N-acetyltransferase" evidence="1">
    <location>
        <begin position="141"/>
        <end position="279"/>
    </location>
</feature>
<accession>A0A494Z085</accession>
<proteinExistence type="predicted"/>
<dbReference type="Proteomes" id="UP000281813">
    <property type="component" value="Unassembled WGS sequence"/>
</dbReference>
<dbReference type="Gene3D" id="3.40.630.30">
    <property type="match status" value="1"/>
</dbReference>
<keyword evidence="2" id="KW-0808">Transferase</keyword>
<gene>
    <name evidence="2" type="ORF">D8M05_09085</name>
</gene>
<dbReference type="EMBL" id="RBZO01000011">
    <property type="protein sequence ID" value="RKQ15902.1"/>
    <property type="molecule type" value="Genomic_DNA"/>
</dbReference>
<dbReference type="RefSeq" id="WP_121130930.1">
    <property type="nucleotide sequence ID" value="NZ_JBHUFK010000062.1"/>
</dbReference>
<dbReference type="OrthoDB" id="3174529at2"/>
<dbReference type="InterPro" id="IPR016181">
    <property type="entry name" value="Acyl_CoA_acyltransferase"/>
</dbReference>
<name>A0A494Z085_9BACI</name>
<dbReference type="SUPFAM" id="SSF55729">
    <property type="entry name" value="Acyl-CoA N-acyltransferases (Nat)"/>
    <property type="match status" value="1"/>
</dbReference>
<protein>
    <submittedName>
        <fullName evidence="2">GNAT family N-acetyltransferase</fullName>
    </submittedName>
</protein>